<evidence type="ECO:0000256" key="9">
    <source>
        <dbReference type="SAM" id="MobiDB-lite"/>
    </source>
</evidence>
<dbReference type="PANTHER" id="PTHR46749">
    <property type="entry name" value="COMPLEX III ASSEMBLY FACTOR LYRM7"/>
    <property type="match status" value="1"/>
</dbReference>
<evidence type="ECO:0000256" key="2">
    <source>
        <dbReference type="ARBA" id="ARBA00009949"/>
    </source>
</evidence>
<evidence type="ECO:0000313" key="10">
    <source>
        <dbReference type="EMBL" id="KAK7750158.1"/>
    </source>
</evidence>
<evidence type="ECO:0000256" key="6">
    <source>
        <dbReference type="ARBA" id="ARBA00023128"/>
    </source>
</evidence>
<comment type="function">
    <text evidence="8">Assembly factor required for Rieske Fe-S protein RIP1 incorporation into the cytochrome b-c1 (CIII) complex. Functions as a chaperone, binding to this subunit within the mitochondrial matrix and stabilizing it prior to its translocation and insertion into the late CIII dimeric intermediate within the mitochondrial inner membrane. Modulates the mitochondrial matrix zinc pool.</text>
</comment>
<evidence type="ECO:0000256" key="4">
    <source>
        <dbReference type="ARBA" id="ARBA00015108"/>
    </source>
</evidence>
<proteinExistence type="inferred from homology"/>
<comment type="similarity">
    <text evidence="2">Belongs to the complex I LYR family. MZM1 subfamily.</text>
</comment>
<evidence type="ECO:0000256" key="3">
    <source>
        <dbReference type="ARBA" id="ARBA00011589"/>
    </source>
</evidence>
<dbReference type="GO" id="GO:0005759">
    <property type="term" value="C:mitochondrial matrix"/>
    <property type="evidence" value="ECO:0007669"/>
    <property type="project" value="UniProtKB-SubCell"/>
</dbReference>
<protein>
    <recommendedName>
        <fullName evidence="4">Mitochondrial zinc maintenance protein 1, mitochondrial</fullName>
    </recommendedName>
</protein>
<gene>
    <name evidence="10" type="primary">MZM1</name>
    <name evidence="10" type="ORF">SLS62_007909</name>
</gene>
<dbReference type="Proteomes" id="UP001320420">
    <property type="component" value="Unassembled WGS sequence"/>
</dbReference>
<keyword evidence="5" id="KW-0809">Transit peptide</keyword>
<evidence type="ECO:0000313" key="11">
    <source>
        <dbReference type="Proteomes" id="UP001320420"/>
    </source>
</evidence>
<evidence type="ECO:0000256" key="7">
    <source>
        <dbReference type="ARBA" id="ARBA00023186"/>
    </source>
</evidence>
<keyword evidence="7" id="KW-0143">Chaperone</keyword>
<comment type="subunit">
    <text evidence="3">Interacts with RIP1.</text>
</comment>
<dbReference type="CDD" id="cd20267">
    <property type="entry name" value="Complex1_LYR_LYRM7"/>
    <property type="match status" value="1"/>
</dbReference>
<dbReference type="PANTHER" id="PTHR46749:SF1">
    <property type="entry name" value="COMPLEX III ASSEMBLY FACTOR LYRM7"/>
    <property type="match status" value="1"/>
</dbReference>
<feature type="region of interest" description="Disordered" evidence="9">
    <location>
        <begin position="85"/>
        <end position="138"/>
    </location>
</feature>
<organism evidence="10 11">
    <name type="scientific">Diatrype stigma</name>
    <dbReference type="NCBI Taxonomy" id="117547"/>
    <lineage>
        <taxon>Eukaryota</taxon>
        <taxon>Fungi</taxon>
        <taxon>Dikarya</taxon>
        <taxon>Ascomycota</taxon>
        <taxon>Pezizomycotina</taxon>
        <taxon>Sordariomycetes</taxon>
        <taxon>Xylariomycetidae</taxon>
        <taxon>Xylariales</taxon>
        <taxon>Diatrypaceae</taxon>
        <taxon>Diatrype</taxon>
    </lineage>
</organism>
<keyword evidence="6" id="KW-0496">Mitochondrion</keyword>
<sequence>MAAIPAYRNLLRAARVAFEGGDKRVLQAAKDSIRGGFREKLSLKPNTPATAEAIKNAEDVAVILRENVVQGKKVGNTYKLRIHRDTERGDNDTVKLPNGKKVKMPEGKYVKMPNGKNVKTPDGKKVKIQHPKRCPDIN</sequence>
<keyword evidence="11" id="KW-1185">Reference proteome</keyword>
<dbReference type="InterPro" id="IPR045298">
    <property type="entry name" value="Complex1_LYR_LYRM7"/>
</dbReference>
<reference evidence="10 11" key="1">
    <citation type="submission" date="2024-02" db="EMBL/GenBank/DDBJ databases">
        <title>De novo assembly and annotation of 12 fungi associated with fruit tree decline syndrome in Ontario, Canada.</title>
        <authorList>
            <person name="Sulman M."/>
            <person name="Ellouze W."/>
            <person name="Ilyukhin E."/>
        </authorList>
    </citation>
    <scope>NUCLEOTIDE SEQUENCE [LARGE SCALE GENOMIC DNA]</scope>
    <source>
        <strain evidence="10 11">M11/M66-122</strain>
    </source>
</reference>
<dbReference type="InterPro" id="IPR050435">
    <property type="entry name" value="MZM1/LYRM7"/>
</dbReference>
<dbReference type="AlphaFoldDB" id="A0AAN9UYI4"/>
<evidence type="ECO:0000256" key="1">
    <source>
        <dbReference type="ARBA" id="ARBA00004305"/>
    </source>
</evidence>
<comment type="caution">
    <text evidence="10">The sequence shown here is derived from an EMBL/GenBank/DDBJ whole genome shotgun (WGS) entry which is preliminary data.</text>
</comment>
<dbReference type="GO" id="GO:0044183">
    <property type="term" value="F:protein folding chaperone"/>
    <property type="evidence" value="ECO:0007669"/>
    <property type="project" value="TreeGrafter"/>
</dbReference>
<dbReference type="EMBL" id="JAKJXP020000069">
    <property type="protein sequence ID" value="KAK7750158.1"/>
    <property type="molecule type" value="Genomic_DNA"/>
</dbReference>
<dbReference type="GO" id="GO:0034551">
    <property type="term" value="P:mitochondrial respiratory chain complex III assembly"/>
    <property type="evidence" value="ECO:0007669"/>
    <property type="project" value="InterPro"/>
</dbReference>
<evidence type="ECO:0000256" key="8">
    <source>
        <dbReference type="ARBA" id="ARBA00025268"/>
    </source>
</evidence>
<accession>A0AAN9UYI4</accession>
<evidence type="ECO:0000256" key="5">
    <source>
        <dbReference type="ARBA" id="ARBA00022946"/>
    </source>
</evidence>
<name>A0AAN9UYI4_9PEZI</name>
<comment type="subcellular location">
    <subcellularLocation>
        <location evidence="1">Mitochondrion matrix</location>
    </subcellularLocation>
</comment>